<dbReference type="EMBL" id="KL584984">
    <property type="protein sequence ID" value="KEQ83576.1"/>
    <property type="molecule type" value="Genomic_DNA"/>
</dbReference>
<keyword evidence="3" id="KW-1185">Reference proteome</keyword>
<sequence>MRLCTLVSLLQLLTVKSAWHNGPRGRSSSHERRQHLPLLPRHLGIPIISRLGNLSLVDLLLWVVHPTSPCNEKVGRRSWVACAPCLGCSCLSTCVQPPPSNIRYLLAFGTIVNRF</sequence>
<gene>
    <name evidence="2" type="ORF">M438DRAFT_36463</name>
</gene>
<protein>
    <recommendedName>
        <fullName evidence="4">Secreted protein</fullName>
    </recommendedName>
</protein>
<dbReference type="Proteomes" id="UP000030706">
    <property type="component" value="Unassembled WGS sequence"/>
</dbReference>
<keyword evidence="1" id="KW-0732">Signal</keyword>
<evidence type="ECO:0000256" key="1">
    <source>
        <dbReference type="SAM" id="SignalP"/>
    </source>
</evidence>
<evidence type="ECO:0000313" key="3">
    <source>
        <dbReference type="Proteomes" id="UP000030706"/>
    </source>
</evidence>
<organism evidence="2 3">
    <name type="scientific">Aureobasidium pullulans EXF-150</name>
    <dbReference type="NCBI Taxonomy" id="1043002"/>
    <lineage>
        <taxon>Eukaryota</taxon>
        <taxon>Fungi</taxon>
        <taxon>Dikarya</taxon>
        <taxon>Ascomycota</taxon>
        <taxon>Pezizomycotina</taxon>
        <taxon>Dothideomycetes</taxon>
        <taxon>Dothideomycetidae</taxon>
        <taxon>Dothideales</taxon>
        <taxon>Saccotheciaceae</taxon>
        <taxon>Aureobasidium</taxon>
    </lineage>
</organism>
<feature type="chain" id="PRO_5001704186" description="Secreted protein" evidence="1">
    <location>
        <begin position="19"/>
        <end position="115"/>
    </location>
</feature>
<feature type="signal peptide" evidence="1">
    <location>
        <begin position="1"/>
        <end position="18"/>
    </location>
</feature>
<dbReference type="HOGENOM" id="CLU_2108566_0_0_1"/>
<name>A0A074Y9Q1_AURPU</name>
<accession>A0A074Y9Q1</accession>
<dbReference type="GeneID" id="40750046"/>
<evidence type="ECO:0008006" key="4">
    <source>
        <dbReference type="Google" id="ProtNLM"/>
    </source>
</evidence>
<dbReference type="RefSeq" id="XP_029759763.1">
    <property type="nucleotide sequence ID" value="XM_029907740.1"/>
</dbReference>
<evidence type="ECO:0000313" key="2">
    <source>
        <dbReference type="EMBL" id="KEQ83576.1"/>
    </source>
</evidence>
<dbReference type="AlphaFoldDB" id="A0A074Y9Q1"/>
<proteinExistence type="predicted"/>
<reference evidence="2 3" key="1">
    <citation type="journal article" date="2014" name="BMC Genomics">
        <title>Genome sequencing of four Aureobasidium pullulans varieties: biotechnological potential, stress tolerance, and description of new species.</title>
        <authorList>
            <person name="Gostin Ar C."/>
            <person name="Ohm R.A."/>
            <person name="Kogej T."/>
            <person name="Sonjak S."/>
            <person name="Turk M."/>
            <person name="Zajc J."/>
            <person name="Zalar P."/>
            <person name="Grube M."/>
            <person name="Sun H."/>
            <person name="Han J."/>
            <person name="Sharma A."/>
            <person name="Chiniquy J."/>
            <person name="Ngan C.Y."/>
            <person name="Lipzen A."/>
            <person name="Barry K."/>
            <person name="Grigoriev I.V."/>
            <person name="Gunde-Cimerman N."/>
        </authorList>
    </citation>
    <scope>NUCLEOTIDE SEQUENCE [LARGE SCALE GENOMIC DNA]</scope>
    <source>
        <strain evidence="2 3">EXF-150</strain>
    </source>
</reference>